<comment type="caution">
    <text evidence="1">The sequence shown here is derived from an EMBL/GenBank/DDBJ whole genome shotgun (WGS) entry which is preliminary data.</text>
</comment>
<protein>
    <submittedName>
        <fullName evidence="1">Calcium/sodium antiporter</fullName>
    </submittedName>
</protein>
<proteinExistence type="predicted"/>
<reference evidence="1" key="1">
    <citation type="submission" date="2019-04" db="EMBL/GenBank/DDBJ databases">
        <title>Microbes associate with the intestines of laboratory mice.</title>
        <authorList>
            <person name="Navarre W."/>
            <person name="Wong E."/>
            <person name="Huang K."/>
            <person name="Tropini C."/>
            <person name="Ng K."/>
            <person name="Yu B."/>
        </authorList>
    </citation>
    <scope>NUCLEOTIDE SEQUENCE</scope>
    <source>
        <strain evidence="1">NM73_A23</strain>
    </source>
</reference>
<name>A0AC61QRL3_9BACT</name>
<sequence length="340" mass="35726">MNIADIILMLVGIVVVLRGADNLTEGSVSVARKFHMPELVIGLTIVAFGTSMPEFCVSMASALNGTSDMAVGNVVGSNIFNVLLVVGVCAVIHPMSVEMSTIRRDLPFAFCATVALIFFLADGTMTRGEGWLMVAMFVMYIWYMLRSIQLLAATVTKKRKSTSAGSTSATVMPQESGTSSTLIGKARALNGRLRAFAPLLIIIGLAELVVGADIFVGSATRFAQSLGVSEAVIGITILGAGTSLPELATSVVAAWKGSTSMALGNVIGSCVFNIMLILGLTSVIVPLSPSGISTVDLATLFISALALYVFSFTNKTMERWEGAVLAAGFVAYMAWLLMNV</sequence>
<evidence type="ECO:0000313" key="2">
    <source>
        <dbReference type="Proteomes" id="UP000308886"/>
    </source>
</evidence>
<accession>A0AC61QRL3</accession>
<evidence type="ECO:0000313" key="1">
    <source>
        <dbReference type="EMBL" id="TGX83044.1"/>
    </source>
</evidence>
<gene>
    <name evidence="1" type="ORF">E5358_05145</name>
</gene>
<keyword evidence="2" id="KW-1185">Reference proteome</keyword>
<dbReference type="EMBL" id="SRZC01000006">
    <property type="protein sequence ID" value="TGX83044.1"/>
    <property type="molecule type" value="Genomic_DNA"/>
</dbReference>
<organism evidence="1 2">
    <name type="scientific">Palleniella muris</name>
    <dbReference type="NCBI Taxonomy" id="3038145"/>
    <lineage>
        <taxon>Bacteria</taxon>
        <taxon>Pseudomonadati</taxon>
        <taxon>Bacteroidota</taxon>
        <taxon>Bacteroidia</taxon>
        <taxon>Bacteroidales</taxon>
        <taxon>Prevotellaceae</taxon>
        <taxon>Palleniella</taxon>
    </lineage>
</organism>
<dbReference type="Proteomes" id="UP000308886">
    <property type="component" value="Unassembled WGS sequence"/>
</dbReference>